<accession>W0RJM3</accession>
<organism evidence="3 4">
    <name type="scientific">Gemmatirosa kalamazoonensis</name>
    <dbReference type="NCBI Taxonomy" id="861299"/>
    <lineage>
        <taxon>Bacteria</taxon>
        <taxon>Pseudomonadati</taxon>
        <taxon>Gemmatimonadota</taxon>
        <taxon>Gemmatimonadia</taxon>
        <taxon>Gemmatimonadales</taxon>
        <taxon>Gemmatimonadaceae</taxon>
        <taxon>Gemmatirosa</taxon>
    </lineage>
</organism>
<dbReference type="EMBL" id="CP007128">
    <property type="protein sequence ID" value="AHG91274.1"/>
    <property type="molecule type" value="Genomic_DNA"/>
</dbReference>
<dbReference type="OrthoDB" id="9795712at2"/>
<keyword evidence="1" id="KW-1133">Transmembrane helix</keyword>
<dbReference type="STRING" id="861299.J421_3737"/>
<dbReference type="Proteomes" id="UP000019151">
    <property type="component" value="Chromosome"/>
</dbReference>
<dbReference type="PANTHER" id="PTHR42685">
    <property type="entry name" value="GERANYLGERANYL DIPHOSPHATE REDUCTASE"/>
    <property type="match status" value="1"/>
</dbReference>
<keyword evidence="1" id="KW-0472">Membrane</keyword>
<dbReference type="GO" id="GO:0016628">
    <property type="term" value="F:oxidoreductase activity, acting on the CH-CH group of donors, NAD or NADP as acceptor"/>
    <property type="evidence" value="ECO:0007669"/>
    <property type="project" value="InterPro"/>
</dbReference>
<dbReference type="RefSeq" id="WP_025412725.1">
    <property type="nucleotide sequence ID" value="NZ_CP007128.1"/>
</dbReference>
<evidence type="ECO:0000313" key="4">
    <source>
        <dbReference type="Proteomes" id="UP000019151"/>
    </source>
</evidence>
<dbReference type="SUPFAM" id="SSF51905">
    <property type="entry name" value="FAD/NAD(P)-binding domain"/>
    <property type="match status" value="1"/>
</dbReference>
<keyword evidence="1" id="KW-0812">Transmembrane</keyword>
<feature type="transmembrane region" description="Helical" evidence="1">
    <location>
        <begin position="12"/>
        <end position="30"/>
    </location>
</feature>
<dbReference type="Gene3D" id="3.50.50.60">
    <property type="entry name" value="FAD/NAD(P)-binding domain"/>
    <property type="match status" value="1"/>
</dbReference>
<proteinExistence type="predicted"/>
<protein>
    <submittedName>
        <fullName evidence="3">Geranylgeranyl reductase</fullName>
    </submittedName>
</protein>
<dbReference type="GO" id="GO:0071949">
    <property type="term" value="F:FAD binding"/>
    <property type="evidence" value="ECO:0007669"/>
    <property type="project" value="InterPro"/>
</dbReference>
<dbReference type="HOGENOM" id="CLU_024648_5_2_0"/>
<dbReference type="Pfam" id="PF01494">
    <property type="entry name" value="FAD_binding_3"/>
    <property type="match status" value="1"/>
</dbReference>
<gene>
    <name evidence="3" type="ORF">J421_3737</name>
</gene>
<evidence type="ECO:0000259" key="2">
    <source>
        <dbReference type="Pfam" id="PF01494"/>
    </source>
</evidence>
<keyword evidence="4" id="KW-1185">Reference proteome</keyword>
<dbReference type="InterPro" id="IPR011777">
    <property type="entry name" value="Geranylgeranyl_Rdtase_fam"/>
</dbReference>
<dbReference type="InterPro" id="IPR050407">
    <property type="entry name" value="Geranylgeranyl_reductase"/>
</dbReference>
<name>W0RJM3_9BACT</name>
<sequence length="392" mass="41326">MPTDPEVWDVAVVGAGPAGAIAGLILARAGRRVLLVDRRRFPRDKACGDALIPDALALLARYGLLARVEAKAARWTVGTVYGPYRMSVDIDTDLLTIRRAVLDAELVAAATEAGATLVQGMVTEIDDAGESGTTLRLAGGGELRARLACIATGANVSLLERCGMLERPAPSAVAIRTYVHSDHPLDRLVVSFDRHILPGYGWIFPMGGGTFNVGCGVVTGTATPDTDLRAMLGVFLDAFPLGRALVRAEARREAVRGALLRYGLTGARPHGGGAVFAVGEAVGSTYPLTGEGIGKAMETAAIGASLADAALRAGTTTPLAAYSERLARELRPKYAGYEAAQRWIAVPGLADALFWRARHRPRLRAAFSGMLNETVEPSRVISPRGLLRALLA</sequence>
<dbReference type="KEGG" id="gba:J421_3737"/>
<feature type="domain" description="FAD-binding" evidence="2">
    <location>
        <begin position="9"/>
        <end position="146"/>
    </location>
</feature>
<dbReference type="AlphaFoldDB" id="W0RJM3"/>
<dbReference type="InterPro" id="IPR002938">
    <property type="entry name" value="FAD-bd"/>
</dbReference>
<reference evidence="3 4" key="1">
    <citation type="journal article" date="2014" name="Genome Announc.">
        <title>Genome Sequence and Methylome of Soil Bacterium Gemmatirosa kalamazoonensis KBS708T, a Member of the Rarely Cultivated Gemmatimonadetes Phylum.</title>
        <authorList>
            <person name="Debruyn J.M."/>
            <person name="Radosevich M."/>
            <person name="Wommack K.E."/>
            <person name="Polson S.W."/>
            <person name="Hauser L.J."/>
            <person name="Fawaz M.N."/>
            <person name="Korlach J."/>
            <person name="Tsai Y.C."/>
        </authorList>
    </citation>
    <scope>NUCLEOTIDE SEQUENCE [LARGE SCALE GENOMIC DNA]</scope>
    <source>
        <strain evidence="3 4">KBS708</strain>
    </source>
</reference>
<dbReference type="InParanoid" id="W0RJM3"/>
<dbReference type="PANTHER" id="PTHR42685:SF22">
    <property type="entry name" value="CONDITIONED MEDIUM FACTOR RECEPTOR 1"/>
    <property type="match status" value="1"/>
</dbReference>
<dbReference type="eggNOG" id="COG0644">
    <property type="taxonomic scope" value="Bacteria"/>
</dbReference>
<evidence type="ECO:0000313" key="3">
    <source>
        <dbReference type="EMBL" id="AHG91274.1"/>
    </source>
</evidence>
<evidence type="ECO:0000256" key="1">
    <source>
        <dbReference type="SAM" id="Phobius"/>
    </source>
</evidence>
<dbReference type="InterPro" id="IPR036188">
    <property type="entry name" value="FAD/NAD-bd_sf"/>
</dbReference>
<dbReference type="NCBIfam" id="TIGR02032">
    <property type="entry name" value="GG-red-SF"/>
    <property type="match status" value="1"/>
</dbReference>
<dbReference type="PRINTS" id="PR00420">
    <property type="entry name" value="RNGMNOXGNASE"/>
</dbReference>
<dbReference type="PATRIC" id="fig|861299.3.peg.3792"/>